<gene>
    <name evidence="1" type="ORF">E2605_09475</name>
</gene>
<keyword evidence="2" id="KW-1185">Reference proteome</keyword>
<protein>
    <submittedName>
        <fullName evidence="1">Uncharacterized protein</fullName>
    </submittedName>
</protein>
<dbReference type="EMBL" id="SOML01000005">
    <property type="protein sequence ID" value="TFD96391.1"/>
    <property type="molecule type" value="Genomic_DNA"/>
</dbReference>
<comment type="caution">
    <text evidence="1">The sequence shown here is derived from an EMBL/GenBank/DDBJ whole genome shotgun (WGS) entry which is preliminary data.</text>
</comment>
<dbReference type="AlphaFoldDB" id="A0A4Y8L288"/>
<organism evidence="1 2">
    <name type="scientific">Dysgonomonas capnocytophagoides</name>
    <dbReference type="NCBI Taxonomy" id="45254"/>
    <lineage>
        <taxon>Bacteria</taxon>
        <taxon>Pseudomonadati</taxon>
        <taxon>Bacteroidota</taxon>
        <taxon>Bacteroidia</taxon>
        <taxon>Bacteroidales</taxon>
        <taxon>Dysgonomonadaceae</taxon>
        <taxon>Dysgonomonas</taxon>
    </lineage>
</organism>
<evidence type="ECO:0000313" key="2">
    <source>
        <dbReference type="Proteomes" id="UP000297861"/>
    </source>
</evidence>
<reference evidence="1 2" key="1">
    <citation type="submission" date="2019-03" db="EMBL/GenBank/DDBJ databases">
        <title>San Antonio Military Medical Center submission to MRSN (WRAIR), pending publication.</title>
        <authorList>
            <person name="Blyth D.M."/>
            <person name="Mccarthy S.L."/>
            <person name="Schall S.E."/>
            <person name="Stam J.A."/>
            <person name="Ong A.C."/>
            <person name="Mcgann P.T."/>
        </authorList>
    </citation>
    <scope>NUCLEOTIDE SEQUENCE [LARGE SCALE GENOMIC DNA]</scope>
    <source>
        <strain evidence="1 2">MRSN571793</strain>
    </source>
</reference>
<dbReference type="RefSeq" id="WP_134436263.1">
    <property type="nucleotide sequence ID" value="NZ_SOML01000005.1"/>
</dbReference>
<accession>A0A4Y8L288</accession>
<dbReference type="Proteomes" id="UP000297861">
    <property type="component" value="Unassembled WGS sequence"/>
</dbReference>
<name>A0A4Y8L288_9BACT</name>
<proteinExistence type="predicted"/>
<sequence length="216" mass="25624">MNKLKFERETLQPEYIDQDERDSYLRSVTSIERWINNEFKKAIEDEGLIFNLDLVNKLKSKQDAIRDVVNKHRKEYLDSLGFVPKSEIDRVHLKFNEVIDDLTKVCYTLWKYTQTYVFPLKTDKQGYIKFDPELVKSHIESIGVKIFTDSELSYMELLQDAIELLTKIRNIEIENDYNQFALNQLSSYITTGFKPSEVFALRSIRRIKPTNTNDYE</sequence>
<dbReference type="OrthoDB" id="999613at2"/>
<evidence type="ECO:0000313" key="1">
    <source>
        <dbReference type="EMBL" id="TFD96391.1"/>
    </source>
</evidence>